<feature type="compositionally biased region" description="Low complexity" evidence="1">
    <location>
        <begin position="503"/>
        <end position="518"/>
    </location>
</feature>
<reference evidence="2 3" key="1">
    <citation type="journal article" date="2018" name="Mol. Biol. Evol.">
        <title>Broad Genomic Sampling Reveals a Smut Pathogenic Ancestry of the Fungal Clade Ustilaginomycotina.</title>
        <authorList>
            <person name="Kijpornyongpan T."/>
            <person name="Mondo S.J."/>
            <person name="Barry K."/>
            <person name="Sandor L."/>
            <person name="Lee J."/>
            <person name="Lipzen A."/>
            <person name="Pangilinan J."/>
            <person name="LaButti K."/>
            <person name="Hainaut M."/>
            <person name="Henrissat B."/>
            <person name="Grigoriev I.V."/>
            <person name="Spatafora J.W."/>
            <person name="Aime M.C."/>
        </authorList>
    </citation>
    <scope>NUCLEOTIDE SEQUENCE [LARGE SCALE GENOMIC DNA]</scope>
    <source>
        <strain evidence="2 3">MCA 3645</strain>
    </source>
</reference>
<feature type="region of interest" description="Disordered" evidence="1">
    <location>
        <begin position="597"/>
        <end position="616"/>
    </location>
</feature>
<dbReference type="OrthoDB" id="3364994at2759"/>
<evidence type="ECO:0000256" key="1">
    <source>
        <dbReference type="SAM" id="MobiDB-lite"/>
    </source>
</evidence>
<accession>A0A317XZ38</accession>
<gene>
    <name evidence="2" type="ORF">BCV70DRAFT_154905</name>
</gene>
<feature type="region of interest" description="Disordered" evidence="1">
    <location>
        <begin position="442"/>
        <end position="485"/>
    </location>
</feature>
<dbReference type="InParanoid" id="A0A317XZ38"/>
<evidence type="ECO:0000313" key="2">
    <source>
        <dbReference type="EMBL" id="PWZ03555.1"/>
    </source>
</evidence>
<protein>
    <submittedName>
        <fullName evidence="2">Uncharacterized protein</fullName>
    </submittedName>
</protein>
<organism evidence="2 3">
    <name type="scientific">Testicularia cyperi</name>
    <dbReference type="NCBI Taxonomy" id="1882483"/>
    <lineage>
        <taxon>Eukaryota</taxon>
        <taxon>Fungi</taxon>
        <taxon>Dikarya</taxon>
        <taxon>Basidiomycota</taxon>
        <taxon>Ustilaginomycotina</taxon>
        <taxon>Ustilaginomycetes</taxon>
        <taxon>Ustilaginales</taxon>
        <taxon>Anthracoideaceae</taxon>
        <taxon>Testicularia</taxon>
    </lineage>
</organism>
<feature type="region of interest" description="Disordered" evidence="1">
    <location>
        <begin position="687"/>
        <end position="729"/>
    </location>
</feature>
<dbReference type="EMBL" id="KZ819188">
    <property type="protein sequence ID" value="PWZ03555.1"/>
    <property type="molecule type" value="Genomic_DNA"/>
</dbReference>
<dbReference type="AlphaFoldDB" id="A0A317XZ38"/>
<feature type="region of interest" description="Disordered" evidence="1">
    <location>
        <begin position="498"/>
        <end position="534"/>
    </location>
</feature>
<feature type="compositionally biased region" description="Polar residues" evidence="1">
    <location>
        <begin position="521"/>
        <end position="531"/>
    </location>
</feature>
<name>A0A317XZ38_9BASI</name>
<evidence type="ECO:0000313" key="3">
    <source>
        <dbReference type="Proteomes" id="UP000246740"/>
    </source>
</evidence>
<sequence>MPPISSFENPKAYNTQASAYSKRVGTASSSISRATLTADAGGSHPYVQMPHAARHRMPSAAVPLASPTYPTQSQVSLESRVYGLTADLREPSTSTATPEVGDPNRMSRLLHGHHHNFSVEVFASSFDPRGYPVLAGRAASVRGVVRMHAAKGCDVMMTISAHTTSGSPAAVWQGTALAPWSSGAEKKVFEINDRLIANYDLVRPRAAYAPKNEELMEPPQKSEDDMVLPIPFDVSLPMGKSTRFVDGELQTVPVSLPPSFEISSKQAAQEKREIRLATKGKSKVPLAKELIEKGFEKVFRVGCYYQITWTLIRDTGSADAKAGKKGGSSSRTAVKEASEGDSLTLPFIFLGEPTSMPPHPPTLPSTISPSVFLDENVALGDRWDIHRSQAKWSGSLLKAARKTVDIELHIPNPPVLQAPSVLPIMVVLRPTDPGLLSAIRTRAASETSTAPGSPAPTQADDPIETIASQTSSPRETDAESIRTSRSIVSKFIKPSMSLARMQSSGPRRGSSSIFGGRRPNTAPSSGSSDTGVTDAMTDRTFVPATGAVPDLVNLVCVSLIQTTFNSNDSVNDGPEHRRKLLSVADLEEVDVHALLLNSEASGSQPGSRPGSGRSPDEMTAIQEAVNAARAAGVRVLVGSLKVFGTTPPSFRCHGLEVKYALKVDLLPANRFAGGEGVEKAFRSLGIGSGGRSRGFSDGSSTTASVHTQTQFTQLSNDGSSPPTTPPWGAGAQSMFGARSPGSDSGPTWRAWTQQNNVGRNGSPGSVATSMQGMGVAFSTHDESAVPADQAERREVLSPSHDHTSRMGAYPNAYPQQQHSVHASGKGSGSVAGGASVRTGWGSGHSISDASQVQSSIYMSEWGRDRKTVSKINKTIGEMWLDVRVVRAFNSY</sequence>
<feature type="compositionally biased region" description="Low complexity" evidence="1">
    <location>
        <begin position="601"/>
        <end position="613"/>
    </location>
</feature>
<feature type="compositionally biased region" description="Polar residues" evidence="1">
    <location>
        <begin position="701"/>
        <end position="721"/>
    </location>
</feature>
<proteinExistence type="predicted"/>
<keyword evidence="3" id="KW-1185">Reference proteome</keyword>
<feature type="region of interest" description="Disordered" evidence="1">
    <location>
        <begin position="800"/>
        <end position="836"/>
    </location>
</feature>
<feature type="region of interest" description="Disordered" evidence="1">
    <location>
        <begin position="318"/>
        <end position="338"/>
    </location>
</feature>
<dbReference type="Proteomes" id="UP000246740">
    <property type="component" value="Unassembled WGS sequence"/>
</dbReference>